<sequence>MSAAIRLATNEPAHNDNPRAPGMSAVRRPALRYHGGKFMLASWIISNMPTHRTYVEPFAGACSVLLRKTRTYAEVANDLNLKIYDYFKVLRDPSSYAHLKRALQFTPFHEREFRLSLEDCDDPIEQARRLCVRSFLSHGSDGVTSSTVPGFRSSISRAGSTPATDWSNLPGHMDAIHERLQRVTWLTMDAMEVIEKYRTSDTLLYVDPPYHPSTRHDKISVGDTYRAYGHELDADGHEKLLVALRETPAMVMLSGYRCEIYDDMLSDWVRLDTRAQSDGNAKKTESLWLNPAAADNRPSPSLFGA</sequence>
<accession>A0A345YIG9</accession>
<dbReference type="PANTHER" id="PTHR30481:SF4">
    <property type="entry name" value="SITE-SPECIFIC DNA-METHYLTRANSFERASE (ADENINE-SPECIFIC)"/>
    <property type="match status" value="1"/>
</dbReference>
<keyword evidence="2" id="KW-0808">Transferase</keyword>
<dbReference type="PRINTS" id="PR00505">
    <property type="entry name" value="D12N6MTFRASE"/>
</dbReference>
<organism evidence="5 6">
    <name type="scientific">Erythrobacter aureus</name>
    <dbReference type="NCBI Taxonomy" id="2182384"/>
    <lineage>
        <taxon>Bacteria</taxon>
        <taxon>Pseudomonadati</taxon>
        <taxon>Pseudomonadota</taxon>
        <taxon>Alphaproteobacteria</taxon>
        <taxon>Sphingomonadales</taxon>
        <taxon>Erythrobacteraceae</taxon>
        <taxon>Erythrobacter/Porphyrobacter group</taxon>
        <taxon>Erythrobacter</taxon>
    </lineage>
</organism>
<dbReference type="Proteomes" id="UP000254508">
    <property type="component" value="Plasmid unnamed"/>
</dbReference>
<dbReference type="KEGG" id="err:DVR09_14785"/>
<dbReference type="GO" id="GO:0043565">
    <property type="term" value="F:sequence-specific DNA binding"/>
    <property type="evidence" value="ECO:0007669"/>
    <property type="project" value="TreeGrafter"/>
</dbReference>
<dbReference type="SUPFAM" id="SSF53335">
    <property type="entry name" value="S-adenosyl-L-methionine-dependent methyltransferases"/>
    <property type="match status" value="1"/>
</dbReference>
<dbReference type="OrthoDB" id="9805629at2"/>
<keyword evidence="1 5" id="KW-0489">Methyltransferase</keyword>
<dbReference type="GO" id="GO:0006298">
    <property type="term" value="P:mismatch repair"/>
    <property type="evidence" value="ECO:0007669"/>
    <property type="project" value="TreeGrafter"/>
</dbReference>
<dbReference type="PANTHER" id="PTHR30481">
    <property type="entry name" value="DNA ADENINE METHYLASE"/>
    <property type="match status" value="1"/>
</dbReference>
<keyword evidence="5" id="KW-0614">Plasmid</keyword>
<dbReference type="GO" id="GO:1904047">
    <property type="term" value="F:S-adenosyl-L-methionine binding"/>
    <property type="evidence" value="ECO:0007669"/>
    <property type="project" value="TreeGrafter"/>
</dbReference>
<evidence type="ECO:0000313" key="5">
    <source>
        <dbReference type="EMBL" id="AXK43721.1"/>
    </source>
</evidence>
<evidence type="ECO:0000256" key="4">
    <source>
        <dbReference type="SAM" id="MobiDB-lite"/>
    </source>
</evidence>
<dbReference type="RefSeq" id="WP_115418034.1">
    <property type="nucleotide sequence ID" value="NZ_CP031358.1"/>
</dbReference>
<name>A0A345YIG9_9SPHN</name>
<dbReference type="InterPro" id="IPR029063">
    <property type="entry name" value="SAM-dependent_MTases_sf"/>
</dbReference>
<dbReference type="GO" id="GO:0009007">
    <property type="term" value="F:site-specific DNA-methyltransferase (adenine-specific) activity"/>
    <property type="evidence" value="ECO:0007669"/>
    <property type="project" value="UniProtKB-EC"/>
</dbReference>
<geneLocation type="plasmid" evidence="5 6">
    <name>unnamed</name>
</geneLocation>
<dbReference type="GO" id="GO:0032259">
    <property type="term" value="P:methylation"/>
    <property type="evidence" value="ECO:0007669"/>
    <property type="project" value="UniProtKB-KW"/>
</dbReference>
<evidence type="ECO:0000256" key="3">
    <source>
        <dbReference type="ARBA" id="ARBA00022691"/>
    </source>
</evidence>
<dbReference type="InterPro" id="IPR012327">
    <property type="entry name" value="MeTrfase_D12"/>
</dbReference>
<evidence type="ECO:0000256" key="2">
    <source>
        <dbReference type="ARBA" id="ARBA00022679"/>
    </source>
</evidence>
<dbReference type="GO" id="GO:0009307">
    <property type="term" value="P:DNA restriction-modification system"/>
    <property type="evidence" value="ECO:0007669"/>
    <property type="project" value="InterPro"/>
</dbReference>
<keyword evidence="3" id="KW-0949">S-adenosyl-L-methionine</keyword>
<dbReference type="EMBL" id="CP031358">
    <property type="protein sequence ID" value="AXK43721.1"/>
    <property type="molecule type" value="Genomic_DNA"/>
</dbReference>
<evidence type="ECO:0000313" key="6">
    <source>
        <dbReference type="Proteomes" id="UP000254508"/>
    </source>
</evidence>
<feature type="region of interest" description="Disordered" evidence="4">
    <location>
        <begin position="1"/>
        <end position="23"/>
    </location>
</feature>
<dbReference type="REBASE" id="265508">
    <property type="entry name" value="M.EspYH07ORF14785P"/>
</dbReference>
<dbReference type="AlphaFoldDB" id="A0A345YIG9"/>
<proteinExistence type="predicted"/>
<gene>
    <name evidence="5" type="ORF">DVR09_14785</name>
</gene>
<protein>
    <submittedName>
        <fullName evidence="5">DNA adenine methylase</fullName>
    </submittedName>
</protein>
<keyword evidence="6" id="KW-1185">Reference proteome</keyword>
<evidence type="ECO:0000256" key="1">
    <source>
        <dbReference type="ARBA" id="ARBA00022603"/>
    </source>
</evidence>
<reference evidence="5 6" key="1">
    <citation type="submission" date="2018-07" db="EMBL/GenBank/DDBJ databases">
        <title>Genome sequence of Erythrobacter strain YH-07, an antagonistic bacterium isolated from Yellow Sea.</title>
        <authorList>
            <person name="Tang T."/>
            <person name="Liu Q."/>
            <person name="Sun X."/>
        </authorList>
    </citation>
    <scope>NUCLEOTIDE SEQUENCE [LARGE SCALE GENOMIC DNA]</scope>
    <source>
        <strain evidence="5 6">YH-07</strain>
        <plasmid evidence="5 6">unnamed</plasmid>
    </source>
</reference>
<dbReference type="Pfam" id="PF02086">
    <property type="entry name" value="MethyltransfD12"/>
    <property type="match status" value="1"/>
</dbReference>
<dbReference type="Gene3D" id="3.40.50.150">
    <property type="entry name" value="Vaccinia Virus protein VP39"/>
    <property type="match status" value="2"/>
</dbReference>